<feature type="transmembrane region" description="Helical" evidence="8">
    <location>
        <begin position="263"/>
        <end position="283"/>
    </location>
</feature>
<dbReference type="Pfam" id="PF01757">
    <property type="entry name" value="Acyl_transf_3"/>
    <property type="match status" value="1"/>
</dbReference>
<dbReference type="InterPro" id="IPR002656">
    <property type="entry name" value="Acyl_transf_3_dom"/>
</dbReference>
<dbReference type="GeneID" id="97995433"/>
<evidence type="ECO:0000256" key="8">
    <source>
        <dbReference type="SAM" id="Phobius"/>
    </source>
</evidence>
<dbReference type="AlphaFoldDB" id="A0A3E2B373"/>
<sequence>MIISIFNTTEQRKGGYTPSPWTSPAPPSQTTSALGKTGGRPRGTARLLEIDFLRLVSMLAVISIHVSSTYLSYETGHLFLGMNLAFLLNQAARFSVPLFLLLSGFSLEQTGRQVPYLTFLRTRSARVLPPYLGWVLLYALANTGFDLHTWGGQLGNPPWLLRELLTGQGAPHLYFIPILFQCYLLYPLLRRWVNRAPVQSAAWALMVTFLLQGGYLLHDLELLPFSLPAHLWMLFPTWSFYFVAGMCLQRLDRSHLRVQCKKAALPLLLISAVFACLYCALSHRLSILHAIRPALLAATLLAFFCGIGVWEWLRACPGAGRVVSFFSRHAMGIYYNHVLVIYYLRQFPRFHLGMSGMLLLFAATLCLSTGIAVLLSLVWHGVRHITANVRPHDRNSHQP</sequence>
<evidence type="ECO:0000256" key="4">
    <source>
        <dbReference type="ARBA" id="ARBA00022692"/>
    </source>
</evidence>
<dbReference type="EMBL" id="QQRQ01000009">
    <property type="protein sequence ID" value="RFT06493.1"/>
    <property type="molecule type" value="Genomic_DNA"/>
</dbReference>
<evidence type="ECO:0000259" key="9">
    <source>
        <dbReference type="Pfam" id="PF01757"/>
    </source>
</evidence>
<feature type="transmembrane region" description="Helical" evidence="8">
    <location>
        <begin position="325"/>
        <end position="344"/>
    </location>
</feature>
<dbReference type="GO" id="GO:0016413">
    <property type="term" value="F:O-acetyltransferase activity"/>
    <property type="evidence" value="ECO:0007669"/>
    <property type="project" value="TreeGrafter"/>
</dbReference>
<dbReference type="PANTHER" id="PTHR40074">
    <property type="entry name" value="O-ACETYLTRANSFERASE WECH"/>
    <property type="match status" value="1"/>
</dbReference>
<feature type="transmembrane region" description="Helical" evidence="8">
    <location>
        <begin position="52"/>
        <end position="73"/>
    </location>
</feature>
<dbReference type="Proteomes" id="UP000260649">
    <property type="component" value="Unassembled WGS sequence"/>
</dbReference>
<feature type="transmembrane region" description="Helical" evidence="8">
    <location>
        <begin position="201"/>
        <end position="218"/>
    </location>
</feature>
<evidence type="ECO:0000256" key="1">
    <source>
        <dbReference type="ARBA" id="ARBA00004651"/>
    </source>
</evidence>
<keyword evidence="3" id="KW-1003">Cell membrane</keyword>
<proteinExistence type="inferred from homology"/>
<comment type="similarity">
    <text evidence="2">Belongs to the acyltransferase 3 family.</text>
</comment>
<gene>
    <name evidence="10" type="ORF">DV520_06775</name>
</gene>
<evidence type="ECO:0000256" key="7">
    <source>
        <dbReference type="SAM" id="MobiDB-lite"/>
    </source>
</evidence>
<accession>A0A3E2B373</accession>
<reference evidence="10 11" key="1">
    <citation type="submission" date="2018-07" db="EMBL/GenBank/DDBJ databases">
        <title>GABA Modulating Bacteria of the Human Gut Microbiota.</title>
        <authorList>
            <person name="Strandwitz P."/>
            <person name="Kim K.H."/>
            <person name="Terekhova D."/>
            <person name="Liu J.K."/>
            <person name="Sharma A."/>
            <person name="Levering J."/>
            <person name="Mcdonald D."/>
            <person name="Dietrich D."/>
            <person name="Ramadhar T.R."/>
            <person name="Lekbua A."/>
            <person name="Mroue N."/>
            <person name="Liston C."/>
            <person name="Stewart E.J."/>
            <person name="Dubin M.J."/>
            <person name="Zengler K."/>
            <person name="Knight R."/>
            <person name="Gilbert J.A."/>
            <person name="Clardy J."/>
            <person name="Lewis K."/>
        </authorList>
    </citation>
    <scope>NUCLEOTIDE SEQUENCE [LARGE SCALE GENOMIC DNA]</scope>
    <source>
        <strain evidence="10 11">KLE1738</strain>
    </source>
</reference>
<feature type="transmembrane region" description="Helical" evidence="8">
    <location>
        <begin position="295"/>
        <end position="313"/>
    </location>
</feature>
<dbReference type="RefSeq" id="WP_117142236.1">
    <property type="nucleotide sequence ID" value="NZ_CAKXKJ010000016.1"/>
</dbReference>
<name>A0A3E2B373_9FIRM</name>
<dbReference type="OrthoDB" id="65129at2"/>
<keyword evidence="11" id="KW-1185">Reference proteome</keyword>
<dbReference type="GO" id="GO:0005886">
    <property type="term" value="C:plasma membrane"/>
    <property type="evidence" value="ECO:0007669"/>
    <property type="project" value="UniProtKB-SubCell"/>
</dbReference>
<dbReference type="GO" id="GO:0009246">
    <property type="term" value="P:enterobacterial common antigen biosynthetic process"/>
    <property type="evidence" value="ECO:0007669"/>
    <property type="project" value="TreeGrafter"/>
</dbReference>
<evidence type="ECO:0000313" key="11">
    <source>
        <dbReference type="Proteomes" id="UP000260649"/>
    </source>
</evidence>
<evidence type="ECO:0000313" key="10">
    <source>
        <dbReference type="EMBL" id="RFT06493.1"/>
    </source>
</evidence>
<feature type="transmembrane region" description="Helical" evidence="8">
    <location>
        <begin position="171"/>
        <end position="189"/>
    </location>
</feature>
<evidence type="ECO:0000256" key="6">
    <source>
        <dbReference type="ARBA" id="ARBA00023136"/>
    </source>
</evidence>
<keyword evidence="10" id="KW-0012">Acyltransferase</keyword>
<keyword evidence="5 8" id="KW-1133">Transmembrane helix</keyword>
<evidence type="ECO:0000256" key="2">
    <source>
        <dbReference type="ARBA" id="ARBA00007400"/>
    </source>
</evidence>
<keyword evidence="10" id="KW-0808">Transferase</keyword>
<feature type="region of interest" description="Disordered" evidence="7">
    <location>
        <begin position="7"/>
        <end position="41"/>
    </location>
</feature>
<feature type="transmembrane region" description="Helical" evidence="8">
    <location>
        <begin position="230"/>
        <end position="251"/>
    </location>
</feature>
<keyword evidence="4 8" id="KW-0812">Transmembrane</keyword>
<comment type="caution">
    <text evidence="10">The sequence shown here is derived from an EMBL/GenBank/DDBJ whole genome shotgun (WGS) entry which is preliminary data.</text>
</comment>
<dbReference type="PANTHER" id="PTHR40074:SF2">
    <property type="entry name" value="O-ACETYLTRANSFERASE WECH"/>
    <property type="match status" value="1"/>
</dbReference>
<evidence type="ECO:0000256" key="5">
    <source>
        <dbReference type="ARBA" id="ARBA00022989"/>
    </source>
</evidence>
<feature type="transmembrane region" description="Helical" evidence="8">
    <location>
        <begin position="85"/>
        <end position="107"/>
    </location>
</feature>
<protein>
    <submittedName>
        <fullName evidence="10">Acyltransferase</fullName>
    </submittedName>
</protein>
<comment type="subcellular location">
    <subcellularLocation>
        <location evidence="1">Cell membrane</location>
        <topology evidence="1">Multi-pass membrane protein</topology>
    </subcellularLocation>
</comment>
<feature type="domain" description="Acyltransferase 3" evidence="9">
    <location>
        <begin position="49"/>
        <end position="375"/>
    </location>
</feature>
<evidence type="ECO:0000256" key="3">
    <source>
        <dbReference type="ARBA" id="ARBA00022475"/>
    </source>
</evidence>
<feature type="transmembrane region" description="Helical" evidence="8">
    <location>
        <begin position="128"/>
        <end position="151"/>
    </location>
</feature>
<keyword evidence="6 8" id="KW-0472">Membrane</keyword>
<feature type="transmembrane region" description="Helical" evidence="8">
    <location>
        <begin position="356"/>
        <end position="379"/>
    </location>
</feature>
<organism evidence="10 11">
    <name type="scientific">Evtepia gabavorous</name>
    <dbReference type="NCBI Taxonomy" id="2211183"/>
    <lineage>
        <taxon>Bacteria</taxon>
        <taxon>Bacillati</taxon>
        <taxon>Bacillota</taxon>
        <taxon>Clostridia</taxon>
        <taxon>Eubacteriales</taxon>
        <taxon>Evtepia</taxon>
    </lineage>
</organism>